<accession>A0A7J7ISY9</accession>
<keyword evidence="3" id="KW-1185">Reference proteome</keyword>
<gene>
    <name evidence="2" type="ORF">EB796_025181</name>
</gene>
<dbReference type="EMBL" id="VXIV02003521">
    <property type="protein sequence ID" value="KAF6016514.1"/>
    <property type="molecule type" value="Genomic_DNA"/>
</dbReference>
<protein>
    <submittedName>
        <fullName evidence="2">Uncharacterized protein</fullName>
    </submittedName>
</protein>
<feature type="compositionally biased region" description="Polar residues" evidence="1">
    <location>
        <begin position="72"/>
        <end position="94"/>
    </location>
</feature>
<evidence type="ECO:0000256" key="1">
    <source>
        <dbReference type="SAM" id="MobiDB-lite"/>
    </source>
</evidence>
<name>A0A7J7ISY9_BUGNE</name>
<feature type="region of interest" description="Disordered" evidence="1">
    <location>
        <begin position="72"/>
        <end position="101"/>
    </location>
</feature>
<organism evidence="2 3">
    <name type="scientific">Bugula neritina</name>
    <name type="common">Brown bryozoan</name>
    <name type="synonym">Sertularia neritina</name>
    <dbReference type="NCBI Taxonomy" id="10212"/>
    <lineage>
        <taxon>Eukaryota</taxon>
        <taxon>Metazoa</taxon>
        <taxon>Spiralia</taxon>
        <taxon>Lophotrochozoa</taxon>
        <taxon>Bryozoa</taxon>
        <taxon>Gymnolaemata</taxon>
        <taxon>Cheilostomatida</taxon>
        <taxon>Flustrina</taxon>
        <taxon>Buguloidea</taxon>
        <taxon>Bugulidae</taxon>
        <taxon>Bugula</taxon>
    </lineage>
</organism>
<dbReference type="Proteomes" id="UP000593567">
    <property type="component" value="Unassembled WGS sequence"/>
</dbReference>
<evidence type="ECO:0000313" key="3">
    <source>
        <dbReference type="Proteomes" id="UP000593567"/>
    </source>
</evidence>
<reference evidence="2" key="1">
    <citation type="submission" date="2020-06" db="EMBL/GenBank/DDBJ databases">
        <title>Draft genome of Bugula neritina, a colonial animal packing powerful symbionts and potential medicines.</title>
        <authorList>
            <person name="Rayko M."/>
        </authorList>
    </citation>
    <scope>NUCLEOTIDE SEQUENCE [LARGE SCALE GENOMIC DNA]</scope>
    <source>
        <strain evidence="2">Kwan_BN1</strain>
    </source>
</reference>
<dbReference type="AlphaFoldDB" id="A0A7J7ISY9"/>
<proteinExistence type="predicted"/>
<comment type="caution">
    <text evidence="2">The sequence shown here is derived from an EMBL/GenBank/DDBJ whole genome shotgun (WGS) entry which is preliminary data.</text>
</comment>
<evidence type="ECO:0000313" key="2">
    <source>
        <dbReference type="EMBL" id="KAF6016514.1"/>
    </source>
</evidence>
<sequence length="154" mass="17521">MAPTNQHLSPVSSSNKSYDCLVKSNRLPLPSPAKNQIQQELSSQTVDYYLFTSPDYEYDNNRNITHVGRSVDQNVSETSSEANSLYDNDSSSEVFNLPPNRDSKLSNQYEPMKSMSVSNVGPRSFSELSYKISLRRHRSEEQSMLTCIDRETRV</sequence>